<dbReference type="GO" id="GO:0047372">
    <property type="term" value="F:monoacylglycerol lipase activity"/>
    <property type="evidence" value="ECO:0007669"/>
    <property type="project" value="TreeGrafter"/>
</dbReference>
<protein>
    <recommendedName>
        <fullName evidence="1">Serine aminopeptidase S33 domain-containing protein</fullName>
    </recommendedName>
</protein>
<dbReference type="InterPro" id="IPR022742">
    <property type="entry name" value="Hydrolase_4"/>
</dbReference>
<evidence type="ECO:0000313" key="2">
    <source>
        <dbReference type="EMBL" id="SVB08674.1"/>
    </source>
</evidence>
<dbReference type="InterPro" id="IPR029058">
    <property type="entry name" value="AB_hydrolase_fold"/>
</dbReference>
<evidence type="ECO:0000259" key="1">
    <source>
        <dbReference type="Pfam" id="PF12146"/>
    </source>
</evidence>
<dbReference type="EMBL" id="UINC01028167">
    <property type="protein sequence ID" value="SVB08674.1"/>
    <property type="molecule type" value="Genomic_DNA"/>
</dbReference>
<dbReference type="GO" id="GO:0016020">
    <property type="term" value="C:membrane"/>
    <property type="evidence" value="ECO:0007669"/>
    <property type="project" value="TreeGrafter"/>
</dbReference>
<accession>A0A382B4Z9</accession>
<dbReference type="PANTHER" id="PTHR43798:SF5">
    <property type="entry name" value="MONOACYLGLYCEROL LIPASE ABHD6"/>
    <property type="match status" value="1"/>
</dbReference>
<feature type="domain" description="Serine aminopeptidase S33" evidence="1">
    <location>
        <begin position="48"/>
        <end position="280"/>
    </location>
</feature>
<dbReference type="GO" id="GO:0046464">
    <property type="term" value="P:acylglycerol catabolic process"/>
    <property type="evidence" value="ECO:0007669"/>
    <property type="project" value="TreeGrafter"/>
</dbReference>
<gene>
    <name evidence="2" type="ORF">METZ01_LOCUS161528</name>
</gene>
<dbReference type="InterPro" id="IPR050266">
    <property type="entry name" value="AB_hydrolase_sf"/>
</dbReference>
<dbReference type="Gene3D" id="3.40.50.1820">
    <property type="entry name" value="alpha/beta hydrolase"/>
    <property type="match status" value="1"/>
</dbReference>
<organism evidence="2">
    <name type="scientific">marine metagenome</name>
    <dbReference type="NCBI Taxonomy" id="408172"/>
    <lineage>
        <taxon>unclassified sequences</taxon>
        <taxon>metagenomes</taxon>
        <taxon>ecological metagenomes</taxon>
    </lineage>
</organism>
<dbReference type="Pfam" id="PF12146">
    <property type="entry name" value="Hydrolase_4"/>
    <property type="match status" value="1"/>
</dbReference>
<dbReference type="SUPFAM" id="SSF53474">
    <property type="entry name" value="alpha/beta-Hydrolases"/>
    <property type="match status" value="1"/>
</dbReference>
<dbReference type="AlphaFoldDB" id="A0A382B4Z9"/>
<sequence>MIRSSLKNNSGEEFSYVSNRPIESGAPLFIFFHATGFNGQTYWQLIKGLDSLFKEEINFMSLDQRGHGHTKAKAIPEELNSWSPFIEDALEIVDKMDGPIFCAGHSMGAIVAAKIAKLREEKVKKLVMLEPVLYSPYECFKYSFKRRWGLGRNAELVELASKRRRNFTSREEMIDSYYGRGVFSTWEKSWITDYVEGGSRKISEQDVELTCSPEWESRTFMASDMGSWPYLKKLNTPTLILSGNIESTFTPNARKTIEKLGSNWKMEVFPDATHSLPMELSETLIDRIYQFMSK</sequence>
<name>A0A382B4Z9_9ZZZZ</name>
<proteinExistence type="predicted"/>
<dbReference type="PANTHER" id="PTHR43798">
    <property type="entry name" value="MONOACYLGLYCEROL LIPASE"/>
    <property type="match status" value="1"/>
</dbReference>
<reference evidence="2" key="1">
    <citation type="submission" date="2018-05" db="EMBL/GenBank/DDBJ databases">
        <authorList>
            <person name="Lanie J.A."/>
            <person name="Ng W.-L."/>
            <person name="Kazmierczak K.M."/>
            <person name="Andrzejewski T.M."/>
            <person name="Davidsen T.M."/>
            <person name="Wayne K.J."/>
            <person name="Tettelin H."/>
            <person name="Glass J.I."/>
            <person name="Rusch D."/>
            <person name="Podicherti R."/>
            <person name="Tsui H.-C.T."/>
            <person name="Winkler M.E."/>
        </authorList>
    </citation>
    <scope>NUCLEOTIDE SEQUENCE</scope>
</reference>